<dbReference type="Gene3D" id="3.40.50.1000">
    <property type="entry name" value="HAD superfamily/HAD-like"/>
    <property type="match status" value="1"/>
</dbReference>
<dbReference type="PANTHER" id="PTHR46649:SF4">
    <property type="entry name" value="HALOACID DEHALOGENASE-LIKE HYDROLASE (HAD) SUPERFAMILY PROTEIN"/>
    <property type="match status" value="1"/>
</dbReference>
<dbReference type="PANTHER" id="PTHR46649">
    <property type="match status" value="1"/>
</dbReference>
<dbReference type="SFLD" id="SFLDG01129">
    <property type="entry name" value="C1.5:_HAD__Beta-PGM__Phosphata"/>
    <property type="match status" value="1"/>
</dbReference>
<dbReference type="SUPFAM" id="SSF56784">
    <property type="entry name" value="HAD-like"/>
    <property type="match status" value="1"/>
</dbReference>
<organism evidence="1 2">
    <name type="scientific">Streptomyces litchfieldiae</name>
    <dbReference type="NCBI Taxonomy" id="3075543"/>
    <lineage>
        <taxon>Bacteria</taxon>
        <taxon>Bacillati</taxon>
        <taxon>Actinomycetota</taxon>
        <taxon>Actinomycetes</taxon>
        <taxon>Kitasatosporales</taxon>
        <taxon>Streptomycetaceae</taxon>
        <taxon>Streptomyces</taxon>
    </lineage>
</organism>
<reference evidence="2" key="1">
    <citation type="submission" date="2023-07" db="EMBL/GenBank/DDBJ databases">
        <title>30 novel species of actinomycetes from the DSMZ collection.</title>
        <authorList>
            <person name="Nouioui I."/>
        </authorList>
    </citation>
    <scope>NUCLEOTIDE SEQUENCE [LARGE SCALE GENOMIC DNA]</scope>
    <source>
        <strain evidence="2">DSM 44938</strain>
    </source>
</reference>
<dbReference type="InterPro" id="IPR036412">
    <property type="entry name" value="HAD-like_sf"/>
</dbReference>
<dbReference type="Proteomes" id="UP001183246">
    <property type="component" value="Unassembled WGS sequence"/>
</dbReference>
<keyword evidence="2" id="KW-1185">Reference proteome</keyword>
<evidence type="ECO:0000313" key="1">
    <source>
        <dbReference type="EMBL" id="MDT0347218.1"/>
    </source>
</evidence>
<comment type="caution">
    <text evidence="1">The sequence shown here is derived from an EMBL/GenBank/DDBJ whole genome shotgun (WGS) entry which is preliminary data.</text>
</comment>
<dbReference type="InterPro" id="IPR023214">
    <property type="entry name" value="HAD_sf"/>
</dbReference>
<dbReference type="NCBIfam" id="TIGR01509">
    <property type="entry name" value="HAD-SF-IA-v3"/>
    <property type="match status" value="1"/>
</dbReference>
<evidence type="ECO:0000313" key="2">
    <source>
        <dbReference type="Proteomes" id="UP001183246"/>
    </source>
</evidence>
<dbReference type="RefSeq" id="WP_311708344.1">
    <property type="nucleotide sequence ID" value="NZ_JAVREL010000029.1"/>
</dbReference>
<proteinExistence type="predicted"/>
<dbReference type="EC" id="3.1.3.-" evidence="1"/>
<dbReference type="EMBL" id="JAVREL010000029">
    <property type="protein sequence ID" value="MDT0347218.1"/>
    <property type="molecule type" value="Genomic_DNA"/>
</dbReference>
<name>A0ABU2N129_9ACTN</name>
<dbReference type="Pfam" id="PF00702">
    <property type="entry name" value="Hydrolase"/>
    <property type="match status" value="1"/>
</dbReference>
<dbReference type="PRINTS" id="PR00413">
    <property type="entry name" value="HADHALOGNASE"/>
</dbReference>
<protein>
    <submittedName>
        <fullName evidence="1">HAD family hydrolase</fullName>
        <ecNumber evidence="1">3.1.3.-</ecNumber>
    </submittedName>
</protein>
<dbReference type="SFLD" id="SFLDS00003">
    <property type="entry name" value="Haloacid_Dehalogenase"/>
    <property type="match status" value="1"/>
</dbReference>
<dbReference type="GO" id="GO:0016787">
    <property type="term" value="F:hydrolase activity"/>
    <property type="evidence" value="ECO:0007669"/>
    <property type="project" value="UniProtKB-KW"/>
</dbReference>
<dbReference type="InterPro" id="IPR006439">
    <property type="entry name" value="HAD-SF_hydro_IA"/>
</dbReference>
<dbReference type="NCBIfam" id="TIGR01549">
    <property type="entry name" value="HAD-SF-IA-v1"/>
    <property type="match status" value="1"/>
</dbReference>
<keyword evidence="1" id="KW-0378">Hydrolase</keyword>
<gene>
    <name evidence="1" type="ORF">RM590_32260</name>
</gene>
<accession>A0ABU2N129</accession>
<sequence>MTAPGPVRAVLFDFAGTLFGRRRGTGWLGLGGPDEELIVRTLRHPDPVLPLMTADQRALWNGRDLSPGHNRAAYTTLFRLAGLRDEAALARVHRRLADPATWHPYPDTAATLRHLVARGLAIGVVSNISWDISRAFAAHELDALVGEFTLSYREGRCKPDPELFRRACERLGVPPGACLMVGDDPTTDGGATAVRMPFHHIAPAPVDDRPDALRRMLAERAL</sequence>